<dbReference type="PRINTS" id="PR00344">
    <property type="entry name" value="BCTRLSENSOR"/>
</dbReference>
<dbReference type="InterPro" id="IPR005467">
    <property type="entry name" value="His_kinase_dom"/>
</dbReference>
<evidence type="ECO:0000256" key="1">
    <source>
        <dbReference type="ARBA" id="ARBA00000085"/>
    </source>
</evidence>
<keyword evidence="4" id="KW-0597">Phosphoprotein</keyword>
<evidence type="ECO:0000259" key="13">
    <source>
        <dbReference type="PROSITE" id="PS50885"/>
    </source>
</evidence>
<evidence type="ECO:0000256" key="2">
    <source>
        <dbReference type="ARBA" id="ARBA00004370"/>
    </source>
</evidence>
<evidence type="ECO:0000256" key="4">
    <source>
        <dbReference type="ARBA" id="ARBA00022553"/>
    </source>
</evidence>
<proteinExistence type="predicted"/>
<dbReference type="GO" id="GO:0016020">
    <property type="term" value="C:membrane"/>
    <property type="evidence" value="ECO:0007669"/>
    <property type="project" value="UniProtKB-SubCell"/>
</dbReference>
<evidence type="ECO:0000313" key="15">
    <source>
        <dbReference type="Proteomes" id="UP000664218"/>
    </source>
</evidence>
<evidence type="ECO:0000259" key="12">
    <source>
        <dbReference type="PROSITE" id="PS50109"/>
    </source>
</evidence>
<feature type="domain" description="Histidine kinase" evidence="12">
    <location>
        <begin position="242"/>
        <end position="457"/>
    </location>
</feature>
<gene>
    <name evidence="14" type="ORF">J3A84_11950</name>
</gene>
<dbReference type="Gene3D" id="1.10.287.130">
    <property type="match status" value="1"/>
</dbReference>
<dbReference type="InterPro" id="IPR036097">
    <property type="entry name" value="HisK_dim/P_sf"/>
</dbReference>
<dbReference type="SMART" id="SM00387">
    <property type="entry name" value="HATPase_c"/>
    <property type="match status" value="1"/>
</dbReference>
<keyword evidence="11" id="KW-1133">Transmembrane helix</keyword>
<evidence type="ECO:0000256" key="6">
    <source>
        <dbReference type="ARBA" id="ARBA00022741"/>
    </source>
</evidence>
<dbReference type="PANTHER" id="PTHR43711:SF1">
    <property type="entry name" value="HISTIDINE KINASE 1"/>
    <property type="match status" value="1"/>
</dbReference>
<sequence length="499" mass="56830">MRSIKYKITIAISLSALLSLLIAYVVINLTLNARFNDYLQVNQIKRDERIIDTFRDNYLRDERWTITSGKSLEREAESSAFTISLLNWDKSVIWAMDPLKLVEKEKEINPDSSFSMEQYVPNEYPIKYENRIVGYVVIGQFSPLVISQEDENFLNSITMSILISAFLAVFLIILIALFVARQLSDPIEKISHTAYSLSMGDLSARETSEADVVEIETLRNSINSLGEKLDRQDMLRKRLITDVSHELRNPLNVLQTNLEAIIDGILPATPERLQSLNSEVVRFGKLLDNLNILKQFESESMVAKIVVLDIKQVLQDIYHNFQGLTKEKSIRLKYVFQKNSDFLILADKHSIYQVVTNLLHNAIKFTPRNGTITIRLTRDDRYCYIRIKDTGIGIPQEDLPNVFERFYRVDKSREVIEGSGIGLTIVKNFVKLNGGTINVTSTVGKGSTFTIKFNLYEIGEHVPGDEMESTSNFPLPSDENETFSRSGSETIMGPNESKT</sequence>
<accession>A0A939H7I6</accession>
<dbReference type="Gene3D" id="6.10.340.10">
    <property type="match status" value="1"/>
</dbReference>
<evidence type="ECO:0000256" key="10">
    <source>
        <dbReference type="SAM" id="MobiDB-lite"/>
    </source>
</evidence>
<organism evidence="14 15">
    <name type="scientific">Proteiniclasticum aestuarii</name>
    <dbReference type="NCBI Taxonomy" id="2817862"/>
    <lineage>
        <taxon>Bacteria</taxon>
        <taxon>Bacillati</taxon>
        <taxon>Bacillota</taxon>
        <taxon>Clostridia</taxon>
        <taxon>Eubacteriales</taxon>
        <taxon>Clostridiaceae</taxon>
        <taxon>Proteiniclasticum</taxon>
    </lineage>
</organism>
<keyword evidence="11" id="KW-0472">Membrane</keyword>
<dbReference type="CDD" id="cd00082">
    <property type="entry name" value="HisKA"/>
    <property type="match status" value="1"/>
</dbReference>
<dbReference type="EC" id="2.7.13.3" evidence="3"/>
<evidence type="ECO:0000256" key="9">
    <source>
        <dbReference type="ARBA" id="ARBA00023012"/>
    </source>
</evidence>
<dbReference type="SUPFAM" id="SSF47384">
    <property type="entry name" value="Homodimeric domain of signal transducing histidine kinase"/>
    <property type="match status" value="1"/>
</dbReference>
<dbReference type="GO" id="GO:0000155">
    <property type="term" value="F:phosphorelay sensor kinase activity"/>
    <property type="evidence" value="ECO:0007669"/>
    <property type="project" value="InterPro"/>
</dbReference>
<feature type="region of interest" description="Disordered" evidence="10">
    <location>
        <begin position="465"/>
        <end position="499"/>
    </location>
</feature>
<dbReference type="InterPro" id="IPR036890">
    <property type="entry name" value="HATPase_C_sf"/>
</dbReference>
<dbReference type="InterPro" id="IPR050736">
    <property type="entry name" value="Sensor_HK_Regulatory"/>
</dbReference>
<dbReference type="Gene3D" id="3.30.565.10">
    <property type="entry name" value="Histidine kinase-like ATPase, C-terminal domain"/>
    <property type="match status" value="1"/>
</dbReference>
<keyword evidence="8" id="KW-0067">ATP-binding</keyword>
<keyword evidence="6" id="KW-0547">Nucleotide-binding</keyword>
<dbReference type="FunFam" id="3.30.565.10:FF:000037">
    <property type="entry name" value="Hybrid sensor histidine kinase/response regulator"/>
    <property type="match status" value="1"/>
</dbReference>
<name>A0A939H7I6_9CLOT</name>
<dbReference type="RefSeq" id="WP_207600266.1">
    <property type="nucleotide sequence ID" value="NZ_JAFNJU010000009.1"/>
</dbReference>
<protein>
    <recommendedName>
        <fullName evidence="3">histidine kinase</fullName>
        <ecNumber evidence="3">2.7.13.3</ecNumber>
    </recommendedName>
</protein>
<dbReference type="GO" id="GO:0005524">
    <property type="term" value="F:ATP binding"/>
    <property type="evidence" value="ECO:0007669"/>
    <property type="project" value="UniProtKB-KW"/>
</dbReference>
<reference evidence="14" key="1">
    <citation type="submission" date="2021-03" db="EMBL/GenBank/DDBJ databases">
        <title>Proteiniclasticum marinus sp. nov., isolated from tidal flat sediment.</title>
        <authorList>
            <person name="Namirimu T."/>
            <person name="Yang J.-A."/>
            <person name="Yang S.-H."/>
            <person name="Kim Y.-J."/>
            <person name="Kwon K.K."/>
        </authorList>
    </citation>
    <scope>NUCLEOTIDE SEQUENCE</scope>
    <source>
        <strain evidence="14">SCR006</strain>
    </source>
</reference>
<evidence type="ECO:0000256" key="5">
    <source>
        <dbReference type="ARBA" id="ARBA00022679"/>
    </source>
</evidence>
<evidence type="ECO:0000313" key="14">
    <source>
        <dbReference type="EMBL" id="MBO1265742.1"/>
    </source>
</evidence>
<keyword evidence="5" id="KW-0808">Transferase</keyword>
<keyword evidence="9" id="KW-0902">Two-component regulatory system</keyword>
<dbReference type="InterPro" id="IPR003660">
    <property type="entry name" value="HAMP_dom"/>
</dbReference>
<dbReference type="CDD" id="cd00075">
    <property type="entry name" value="HATPase"/>
    <property type="match status" value="1"/>
</dbReference>
<comment type="catalytic activity">
    <reaction evidence="1">
        <text>ATP + protein L-histidine = ADP + protein N-phospho-L-histidine.</text>
        <dbReference type="EC" id="2.7.13.3"/>
    </reaction>
</comment>
<dbReference type="PROSITE" id="PS50109">
    <property type="entry name" value="HIS_KIN"/>
    <property type="match status" value="1"/>
</dbReference>
<dbReference type="PANTHER" id="PTHR43711">
    <property type="entry name" value="TWO-COMPONENT HISTIDINE KINASE"/>
    <property type="match status" value="1"/>
</dbReference>
<comment type="subcellular location">
    <subcellularLocation>
        <location evidence="2">Membrane</location>
    </subcellularLocation>
</comment>
<evidence type="ECO:0000256" key="3">
    <source>
        <dbReference type="ARBA" id="ARBA00012438"/>
    </source>
</evidence>
<feature type="domain" description="HAMP" evidence="13">
    <location>
        <begin position="181"/>
        <end position="234"/>
    </location>
</feature>
<dbReference type="Pfam" id="PF00512">
    <property type="entry name" value="HisKA"/>
    <property type="match status" value="1"/>
</dbReference>
<dbReference type="Pfam" id="PF02518">
    <property type="entry name" value="HATPase_c"/>
    <property type="match status" value="1"/>
</dbReference>
<dbReference type="PROSITE" id="PS50885">
    <property type="entry name" value="HAMP"/>
    <property type="match status" value="1"/>
</dbReference>
<comment type="caution">
    <text evidence="14">The sequence shown here is derived from an EMBL/GenBank/DDBJ whole genome shotgun (WGS) entry which is preliminary data.</text>
</comment>
<dbReference type="AlphaFoldDB" id="A0A939H7I6"/>
<dbReference type="SUPFAM" id="SSF55874">
    <property type="entry name" value="ATPase domain of HSP90 chaperone/DNA topoisomerase II/histidine kinase"/>
    <property type="match status" value="1"/>
</dbReference>
<evidence type="ECO:0000256" key="7">
    <source>
        <dbReference type="ARBA" id="ARBA00022777"/>
    </source>
</evidence>
<dbReference type="InterPro" id="IPR003594">
    <property type="entry name" value="HATPase_dom"/>
</dbReference>
<keyword evidence="11" id="KW-0812">Transmembrane</keyword>
<evidence type="ECO:0000256" key="8">
    <source>
        <dbReference type="ARBA" id="ARBA00022840"/>
    </source>
</evidence>
<feature type="transmembrane region" description="Helical" evidence="11">
    <location>
        <begin position="157"/>
        <end position="180"/>
    </location>
</feature>
<evidence type="ECO:0000256" key="11">
    <source>
        <dbReference type="SAM" id="Phobius"/>
    </source>
</evidence>
<dbReference type="Proteomes" id="UP000664218">
    <property type="component" value="Unassembled WGS sequence"/>
</dbReference>
<dbReference type="SMART" id="SM00388">
    <property type="entry name" value="HisKA"/>
    <property type="match status" value="1"/>
</dbReference>
<dbReference type="InterPro" id="IPR003661">
    <property type="entry name" value="HisK_dim/P_dom"/>
</dbReference>
<dbReference type="EMBL" id="JAFNJU010000009">
    <property type="protein sequence ID" value="MBO1265742.1"/>
    <property type="molecule type" value="Genomic_DNA"/>
</dbReference>
<keyword evidence="15" id="KW-1185">Reference proteome</keyword>
<keyword evidence="7 14" id="KW-0418">Kinase</keyword>
<dbReference type="InterPro" id="IPR004358">
    <property type="entry name" value="Sig_transdc_His_kin-like_C"/>
</dbReference>